<name>A0AA41ZE84_9GAMM</name>
<dbReference type="SUPFAM" id="SSF56112">
    <property type="entry name" value="Protein kinase-like (PK-like)"/>
    <property type="match status" value="1"/>
</dbReference>
<dbReference type="Pfam" id="PF01636">
    <property type="entry name" value="APH"/>
    <property type="match status" value="1"/>
</dbReference>
<organism evidence="2 3">
    <name type="scientific">Larsenimonas rhizosphaerae</name>
    <dbReference type="NCBI Taxonomy" id="2944682"/>
    <lineage>
        <taxon>Bacteria</taxon>
        <taxon>Pseudomonadati</taxon>
        <taxon>Pseudomonadota</taxon>
        <taxon>Gammaproteobacteria</taxon>
        <taxon>Oceanospirillales</taxon>
        <taxon>Halomonadaceae</taxon>
        <taxon>Larsenimonas</taxon>
    </lineage>
</organism>
<gene>
    <name evidence="2" type="ORF">OQ287_01290</name>
</gene>
<dbReference type="InterPro" id="IPR002575">
    <property type="entry name" value="Aminoglycoside_PTrfase"/>
</dbReference>
<dbReference type="AlphaFoldDB" id="A0AA41ZE84"/>
<comment type="caution">
    <text evidence="2">The sequence shown here is derived from an EMBL/GenBank/DDBJ whole genome shotgun (WGS) entry which is preliminary data.</text>
</comment>
<dbReference type="Gene3D" id="3.90.1200.10">
    <property type="match status" value="1"/>
</dbReference>
<dbReference type="Proteomes" id="UP001165678">
    <property type="component" value="Unassembled WGS sequence"/>
</dbReference>
<sequence length="335" mass="38595">MSERLALMKHWLAEQYRLSDSDMALEVIADDASFRRYFRLELPDHSTRIIMDAPPEHEDSTSFVTIDRLWHAAGLPVPGIEACSLEQGFMVLEDLGNTMLRQALEDEHRIEPLIEQAIALSVRVAAQPAEALPDYDATRLGSELDLFPEWCLPWLGLDLPPGWVKFRNALIERLLDQPRVTTHRDYTPQNIMVQGDRLRLIDFQGAWHGPLSFDMTCLLRDRHQPWPAEDRHRWLMQYHARAISSGLIPESHSRSRFLANFEDTSAQRSIKVLGGFCRTAFRDHKPRYLAYMPCFLAHTREALCALGETTLLDWFTDTFTPRLDRALNTSTENTP</sequence>
<feature type="domain" description="Aminoglycoside phosphotransferase" evidence="1">
    <location>
        <begin position="25"/>
        <end position="239"/>
    </location>
</feature>
<proteinExistence type="predicted"/>
<dbReference type="InterPro" id="IPR011009">
    <property type="entry name" value="Kinase-like_dom_sf"/>
</dbReference>
<dbReference type="RefSeq" id="WP_265895305.1">
    <property type="nucleotide sequence ID" value="NZ_JAPIVE010000001.1"/>
</dbReference>
<evidence type="ECO:0000313" key="2">
    <source>
        <dbReference type="EMBL" id="MCX2522865.1"/>
    </source>
</evidence>
<evidence type="ECO:0000313" key="3">
    <source>
        <dbReference type="Proteomes" id="UP001165678"/>
    </source>
</evidence>
<protein>
    <submittedName>
        <fullName evidence="2">Phosphotransferase</fullName>
    </submittedName>
</protein>
<reference evidence="2" key="1">
    <citation type="submission" date="2022-11" db="EMBL/GenBank/DDBJ databases">
        <title>Larsenimonas rhizosphaerae sp. nov., isolated from a tidal mudflat.</title>
        <authorList>
            <person name="Lee S.D."/>
            <person name="Kim I.S."/>
        </authorList>
    </citation>
    <scope>NUCLEOTIDE SEQUENCE</scope>
    <source>
        <strain evidence="2">GH2-1</strain>
    </source>
</reference>
<dbReference type="EMBL" id="JAPIVE010000001">
    <property type="protein sequence ID" value="MCX2522865.1"/>
    <property type="molecule type" value="Genomic_DNA"/>
</dbReference>
<keyword evidence="3" id="KW-1185">Reference proteome</keyword>
<dbReference type="Gene3D" id="3.30.200.20">
    <property type="entry name" value="Phosphorylase Kinase, domain 1"/>
    <property type="match status" value="1"/>
</dbReference>
<evidence type="ECO:0000259" key="1">
    <source>
        <dbReference type="Pfam" id="PF01636"/>
    </source>
</evidence>
<accession>A0AA41ZE84</accession>